<name>A0A7L9WLX2_9RHOB</name>
<dbReference type="EMBL" id="CP045201">
    <property type="protein sequence ID" value="QOL80717.1"/>
    <property type="molecule type" value="Genomic_DNA"/>
</dbReference>
<dbReference type="SUPFAM" id="SSF103025">
    <property type="entry name" value="Folate-binding domain"/>
    <property type="match status" value="1"/>
</dbReference>
<dbReference type="RefSeq" id="WP_193083038.1">
    <property type="nucleotide sequence ID" value="NZ_CP045201.1"/>
</dbReference>
<reference evidence="2 3" key="1">
    <citation type="submission" date="2019-10" db="EMBL/GenBank/DDBJ databases">
        <title>Pseudopuniceibacterium sp. HQ09 islated from Antarctica.</title>
        <authorList>
            <person name="Liao L."/>
            <person name="Su S."/>
            <person name="Chen B."/>
            <person name="Yu Y."/>
        </authorList>
    </citation>
    <scope>NUCLEOTIDE SEQUENCE [LARGE SCALE GENOMIC DNA]</scope>
    <source>
        <strain evidence="2 3">HQ09</strain>
    </source>
</reference>
<dbReference type="KEGG" id="pshq:F3W81_07760"/>
<sequence>MADLTLTAQNALPQGDVAEVCGTSIRVPPMRPLTSLMPGASQGLGQALKKHHGLTLPEPGQRTLSDTAECLWFGHRQYLLVGVRPADSLTEVATLTDQSDAWSTVLLDGPLARDVLARLCPLDLRDAAFPMHATARSEIRHMMACITRVSADGFRLMVFRSMADTLLHDLREALAMRAARENL</sequence>
<organism evidence="2 3">
    <name type="scientific">Pseudooceanicola spongiae</name>
    <dbReference type="NCBI Taxonomy" id="2613965"/>
    <lineage>
        <taxon>Bacteria</taxon>
        <taxon>Pseudomonadati</taxon>
        <taxon>Pseudomonadota</taxon>
        <taxon>Alphaproteobacteria</taxon>
        <taxon>Rhodobacterales</taxon>
        <taxon>Paracoccaceae</taxon>
        <taxon>Pseudooceanicola</taxon>
    </lineage>
</organism>
<proteinExistence type="predicted"/>
<evidence type="ECO:0000313" key="3">
    <source>
        <dbReference type="Proteomes" id="UP000594118"/>
    </source>
</evidence>
<evidence type="ECO:0000259" key="1">
    <source>
        <dbReference type="Pfam" id="PF01571"/>
    </source>
</evidence>
<dbReference type="Pfam" id="PF01571">
    <property type="entry name" value="GCV_T"/>
    <property type="match status" value="1"/>
</dbReference>
<gene>
    <name evidence="2" type="ORF">F3W81_07760</name>
</gene>
<keyword evidence="3" id="KW-1185">Reference proteome</keyword>
<feature type="domain" description="GCVT N-terminal" evidence="1">
    <location>
        <begin position="93"/>
        <end position="173"/>
    </location>
</feature>
<evidence type="ECO:0000313" key="2">
    <source>
        <dbReference type="EMBL" id="QOL80717.1"/>
    </source>
</evidence>
<dbReference type="Proteomes" id="UP000594118">
    <property type="component" value="Chromosome"/>
</dbReference>
<dbReference type="Gene3D" id="3.30.1360.120">
    <property type="entry name" value="Probable tRNA modification gtpase trme, domain 1"/>
    <property type="match status" value="1"/>
</dbReference>
<dbReference type="InterPro" id="IPR006222">
    <property type="entry name" value="GCVT_N"/>
</dbReference>
<dbReference type="AlphaFoldDB" id="A0A7L9WLX2"/>
<accession>A0A7L9WLX2</accession>
<dbReference type="InterPro" id="IPR027266">
    <property type="entry name" value="TrmE/GcvT-like"/>
</dbReference>
<protein>
    <submittedName>
        <fullName evidence="2">Sarcosine oxidase subunit gamma</fullName>
    </submittedName>
</protein>